<evidence type="ECO:0000256" key="5">
    <source>
        <dbReference type="ARBA" id="ARBA00023157"/>
    </source>
</evidence>
<keyword evidence="1" id="KW-0645">Protease</keyword>
<sequence>MKLFLLFFIPAVAANPVTVFRLPLPFFNIEFRTTSGCNEGQTSIFGTICSHSTRIISPTRTPTQTLTRMSASTPMVQRLTPISIQRPNSIIPSNMRDNTNAPSIRTLSENRQTEAQPTRNTEIPTVNPSTRSSNGRLQFQTRVEPFSVASQNTIIGSPEAPITRSSTNVPQEQDNSPPGNLARQASLLMSKNRNGSRSPSARTSVRTTTRGPPCVTPDGENGICGHISNCKFYEPYMEMMNQPTVLNYFRDRVCRLLSMEIHVCCPTSPLAQGPQLRPESGSVKNDCIPAPNRLVGGQEVSTFLARNC</sequence>
<evidence type="ECO:0000256" key="4">
    <source>
        <dbReference type="ARBA" id="ARBA00022825"/>
    </source>
</evidence>
<dbReference type="GO" id="GO:0006508">
    <property type="term" value="P:proteolysis"/>
    <property type="evidence" value="ECO:0007669"/>
    <property type="project" value="UniProtKB-KW"/>
</dbReference>
<gene>
    <name evidence="8" type="ORF">SK128_012279</name>
</gene>
<feature type="compositionally biased region" description="Polar residues" evidence="6">
    <location>
        <begin position="187"/>
        <end position="210"/>
    </location>
</feature>
<evidence type="ECO:0000256" key="2">
    <source>
        <dbReference type="ARBA" id="ARBA00022729"/>
    </source>
</evidence>
<feature type="domain" description="Clip" evidence="7">
    <location>
        <begin position="213"/>
        <end position="265"/>
    </location>
</feature>
<feature type="compositionally biased region" description="Polar residues" evidence="6">
    <location>
        <begin position="163"/>
        <end position="178"/>
    </location>
</feature>
<dbReference type="InterPro" id="IPR038565">
    <property type="entry name" value="CLIP_sf"/>
</dbReference>
<comment type="caution">
    <text evidence="8">The sequence shown here is derived from an EMBL/GenBank/DDBJ whole genome shotgun (WGS) entry which is preliminary data.</text>
</comment>
<keyword evidence="4" id="KW-0720">Serine protease</keyword>
<keyword evidence="3" id="KW-0378">Hydrolase</keyword>
<evidence type="ECO:0000256" key="1">
    <source>
        <dbReference type="ARBA" id="ARBA00022670"/>
    </source>
</evidence>
<dbReference type="Gene3D" id="3.30.1640.30">
    <property type="match status" value="1"/>
</dbReference>
<dbReference type="GO" id="GO:0008236">
    <property type="term" value="F:serine-type peptidase activity"/>
    <property type="evidence" value="ECO:0007669"/>
    <property type="project" value="UniProtKB-KW"/>
</dbReference>
<protein>
    <recommendedName>
        <fullName evidence="7">Clip domain-containing protein</fullName>
    </recommendedName>
</protein>
<accession>A0AAN9A6J7</accession>
<dbReference type="EMBL" id="JAXCGZ010003985">
    <property type="protein sequence ID" value="KAK7082521.1"/>
    <property type="molecule type" value="Genomic_DNA"/>
</dbReference>
<evidence type="ECO:0000256" key="3">
    <source>
        <dbReference type="ARBA" id="ARBA00022801"/>
    </source>
</evidence>
<reference evidence="8 9" key="1">
    <citation type="submission" date="2023-11" db="EMBL/GenBank/DDBJ databases">
        <title>Halocaridina rubra genome assembly.</title>
        <authorList>
            <person name="Smith C."/>
        </authorList>
    </citation>
    <scope>NUCLEOTIDE SEQUENCE [LARGE SCALE GENOMIC DNA]</scope>
    <source>
        <strain evidence="8">EP-1</strain>
        <tissue evidence="8">Whole</tissue>
    </source>
</reference>
<feature type="compositionally biased region" description="Polar residues" evidence="6">
    <location>
        <begin position="88"/>
        <end position="141"/>
    </location>
</feature>
<evidence type="ECO:0000313" key="8">
    <source>
        <dbReference type="EMBL" id="KAK7082521.1"/>
    </source>
</evidence>
<keyword evidence="9" id="KW-1185">Reference proteome</keyword>
<keyword evidence="2" id="KW-0732">Signal</keyword>
<dbReference type="AlphaFoldDB" id="A0AAN9A6J7"/>
<proteinExistence type="predicted"/>
<dbReference type="Proteomes" id="UP001381693">
    <property type="component" value="Unassembled WGS sequence"/>
</dbReference>
<feature type="region of interest" description="Disordered" evidence="6">
    <location>
        <begin position="88"/>
        <end position="214"/>
    </location>
</feature>
<dbReference type="SMART" id="SM00680">
    <property type="entry name" value="CLIP"/>
    <property type="match status" value="1"/>
</dbReference>
<dbReference type="PROSITE" id="PS51888">
    <property type="entry name" value="CLIP"/>
    <property type="match status" value="1"/>
</dbReference>
<organism evidence="8 9">
    <name type="scientific">Halocaridina rubra</name>
    <name type="common">Hawaiian red shrimp</name>
    <dbReference type="NCBI Taxonomy" id="373956"/>
    <lineage>
        <taxon>Eukaryota</taxon>
        <taxon>Metazoa</taxon>
        <taxon>Ecdysozoa</taxon>
        <taxon>Arthropoda</taxon>
        <taxon>Crustacea</taxon>
        <taxon>Multicrustacea</taxon>
        <taxon>Malacostraca</taxon>
        <taxon>Eumalacostraca</taxon>
        <taxon>Eucarida</taxon>
        <taxon>Decapoda</taxon>
        <taxon>Pleocyemata</taxon>
        <taxon>Caridea</taxon>
        <taxon>Atyoidea</taxon>
        <taxon>Atyidae</taxon>
        <taxon>Halocaridina</taxon>
    </lineage>
</organism>
<evidence type="ECO:0000256" key="6">
    <source>
        <dbReference type="SAM" id="MobiDB-lite"/>
    </source>
</evidence>
<evidence type="ECO:0000313" key="9">
    <source>
        <dbReference type="Proteomes" id="UP001381693"/>
    </source>
</evidence>
<dbReference type="Pfam" id="PF12032">
    <property type="entry name" value="CLIP"/>
    <property type="match status" value="1"/>
</dbReference>
<evidence type="ECO:0000259" key="7">
    <source>
        <dbReference type="PROSITE" id="PS51888"/>
    </source>
</evidence>
<keyword evidence="5" id="KW-1015">Disulfide bond</keyword>
<dbReference type="InterPro" id="IPR022700">
    <property type="entry name" value="CLIP"/>
</dbReference>
<name>A0AAN9A6J7_HALRR</name>